<dbReference type="EMBL" id="LS483372">
    <property type="protein sequence ID" value="SQF89642.1"/>
    <property type="molecule type" value="Genomic_DNA"/>
</dbReference>
<dbReference type="RefSeq" id="WP_053254385.1">
    <property type="nucleotide sequence ID" value="NZ_CBCRXZ010000003.1"/>
</dbReference>
<sequence>MSSIGSSSFSPAMQLDVTGASPSNENQIKSLTEILEEKKKKKDDEEEGGKGPLIRGSDGAIYQMEGKSKFLVLPPPPAADQITF</sequence>
<dbReference type="Proteomes" id="UP000248640">
    <property type="component" value="Chromosome 1"/>
</dbReference>
<protein>
    <submittedName>
        <fullName evidence="2">Uncharacterized protein</fullName>
    </submittedName>
</protein>
<gene>
    <name evidence="2" type="ORF">NCTC10038_01028</name>
</gene>
<dbReference type="AlphaFoldDB" id="A0A8B4I3J6"/>
<name>A0A8B4I3J6_PSEFL</name>
<evidence type="ECO:0000256" key="1">
    <source>
        <dbReference type="SAM" id="MobiDB-lite"/>
    </source>
</evidence>
<dbReference type="GeneID" id="61637026"/>
<proteinExistence type="predicted"/>
<feature type="compositionally biased region" description="Polar residues" evidence="1">
    <location>
        <begin position="20"/>
        <end position="30"/>
    </location>
</feature>
<reference evidence="2 3" key="1">
    <citation type="submission" date="2018-06" db="EMBL/GenBank/DDBJ databases">
        <authorList>
            <consortium name="Pathogen Informatics"/>
            <person name="Doyle S."/>
        </authorList>
    </citation>
    <scope>NUCLEOTIDE SEQUENCE [LARGE SCALE GENOMIC DNA]</scope>
    <source>
        <strain evidence="2 3">NCTC10038</strain>
    </source>
</reference>
<feature type="region of interest" description="Disordered" evidence="1">
    <location>
        <begin position="1"/>
        <end position="58"/>
    </location>
</feature>
<accession>A0A8B4I3J6</accession>
<evidence type="ECO:0000313" key="3">
    <source>
        <dbReference type="Proteomes" id="UP000248640"/>
    </source>
</evidence>
<organism evidence="2 3">
    <name type="scientific">Pseudomonas fluorescens</name>
    <dbReference type="NCBI Taxonomy" id="294"/>
    <lineage>
        <taxon>Bacteria</taxon>
        <taxon>Pseudomonadati</taxon>
        <taxon>Pseudomonadota</taxon>
        <taxon>Gammaproteobacteria</taxon>
        <taxon>Pseudomonadales</taxon>
        <taxon>Pseudomonadaceae</taxon>
        <taxon>Pseudomonas</taxon>
    </lineage>
</organism>
<feature type="compositionally biased region" description="Polar residues" evidence="1">
    <location>
        <begin position="1"/>
        <end position="11"/>
    </location>
</feature>
<evidence type="ECO:0000313" key="2">
    <source>
        <dbReference type="EMBL" id="SQF89642.1"/>
    </source>
</evidence>